<feature type="transmembrane region" description="Helical" evidence="1">
    <location>
        <begin position="36"/>
        <end position="69"/>
    </location>
</feature>
<dbReference type="OrthoDB" id="675470at2"/>
<dbReference type="RefSeq" id="WP_119049936.1">
    <property type="nucleotide sequence ID" value="NZ_CP032157.1"/>
</dbReference>
<dbReference type="EMBL" id="CP032157">
    <property type="protein sequence ID" value="AXY74049.1"/>
    <property type="molecule type" value="Genomic_DNA"/>
</dbReference>
<dbReference type="InterPro" id="IPR009937">
    <property type="entry name" value="Phage_holin_3_6"/>
</dbReference>
<organism evidence="2 3">
    <name type="scientific">Paraflavitalea soli</name>
    <dbReference type="NCBI Taxonomy" id="2315862"/>
    <lineage>
        <taxon>Bacteria</taxon>
        <taxon>Pseudomonadati</taxon>
        <taxon>Bacteroidota</taxon>
        <taxon>Chitinophagia</taxon>
        <taxon>Chitinophagales</taxon>
        <taxon>Chitinophagaceae</taxon>
        <taxon>Paraflavitalea</taxon>
    </lineage>
</organism>
<keyword evidence="1" id="KW-1133">Transmembrane helix</keyword>
<dbReference type="Pfam" id="PF07332">
    <property type="entry name" value="Phage_holin_3_6"/>
    <property type="match status" value="1"/>
</dbReference>
<evidence type="ECO:0000313" key="2">
    <source>
        <dbReference type="EMBL" id="AXY74049.1"/>
    </source>
</evidence>
<name>A0A3B7ML94_9BACT</name>
<accession>A0A3B7ML94</accession>
<reference evidence="2 3" key="1">
    <citation type="submission" date="2018-09" db="EMBL/GenBank/DDBJ databases">
        <title>Genome sequencing of strain 6GH32-13.</title>
        <authorList>
            <person name="Weon H.-Y."/>
            <person name="Heo J."/>
            <person name="Kwon S.-W."/>
        </authorList>
    </citation>
    <scope>NUCLEOTIDE SEQUENCE [LARGE SCALE GENOMIC DNA]</scope>
    <source>
        <strain evidence="2 3">5GH32-13</strain>
    </source>
</reference>
<proteinExistence type="predicted"/>
<gene>
    <name evidence="2" type="ORF">D3H65_08665</name>
</gene>
<evidence type="ECO:0000256" key="1">
    <source>
        <dbReference type="SAM" id="Phobius"/>
    </source>
</evidence>
<keyword evidence="1" id="KW-0472">Membrane</keyword>
<keyword evidence="3" id="KW-1185">Reference proteome</keyword>
<feature type="transmembrane region" description="Helical" evidence="1">
    <location>
        <begin position="75"/>
        <end position="94"/>
    </location>
</feature>
<evidence type="ECO:0008006" key="4">
    <source>
        <dbReference type="Google" id="ProtNLM"/>
    </source>
</evidence>
<keyword evidence="1" id="KW-0812">Transmembrane</keyword>
<dbReference type="Proteomes" id="UP000263900">
    <property type="component" value="Chromosome"/>
</dbReference>
<protein>
    <recommendedName>
        <fullName evidence="4">Phage holin family protein</fullName>
    </recommendedName>
</protein>
<dbReference type="AlphaFoldDB" id="A0A3B7ML94"/>
<evidence type="ECO:0000313" key="3">
    <source>
        <dbReference type="Proteomes" id="UP000263900"/>
    </source>
</evidence>
<dbReference type="KEGG" id="pseg:D3H65_08665"/>
<sequence>MEGPMTGIHELAAAAKEYVNTRVDSMKLKAAEKTSLIISDLVAGAIVAVVFLFVLVFGSIAGALALSAWIGKPWSGFLVVAVIYLLAGIITWGAKERMIRIPVMNKIIHQLFKNEVADEED</sequence>